<name>A0A644UQR9_9ZZZZ</name>
<dbReference type="GO" id="GO:0008168">
    <property type="term" value="F:methyltransferase activity"/>
    <property type="evidence" value="ECO:0007669"/>
    <property type="project" value="UniProtKB-KW"/>
</dbReference>
<dbReference type="CDD" id="cd02440">
    <property type="entry name" value="AdoMet_MTases"/>
    <property type="match status" value="1"/>
</dbReference>
<proteinExistence type="predicted"/>
<keyword evidence="2" id="KW-0489">Methyltransferase</keyword>
<evidence type="ECO:0000313" key="2">
    <source>
        <dbReference type="EMBL" id="MPL81377.1"/>
    </source>
</evidence>
<reference evidence="2" key="1">
    <citation type="submission" date="2019-08" db="EMBL/GenBank/DDBJ databases">
        <authorList>
            <person name="Kucharzyk K."/>
            <person name="Murdoch R.W."/>
            <person name="Higgins S."/>
            <person name="Loffler F."/>
        </authorList>
    </citation>
    <scope>NUCLEOTIDE SEQUENCE</scope>
</reference>
<accession>A0A644UQR9</accession>
<dbReference type="InterPro" id="IPR029063">
    <property type="entry name" value="SAM-dependent_MTases_sf"/>
</dbReference>
<dbReference type="Gene3D" id="1.10.10.10">
    <property type="entry name" value="Winged helix-like DNA-binding domain superfamily/Winged helix DNA-binding domain"/>
    <property type="match status" value="1"/>
</dbReference>
<dbReference type="EC" id="2.1.1.335" evidence="2"/>
<dbReference type="Pfam" id="PF13649">
    <property type="entry name" value="Methyltransf_25"/>
    <property type="match status" value="1"/>
</dbReference>
<gene>
    <name evidence="2" type="primary">oxyT</name>
    <name evidence="2" type="ORF">SDC9_27294</name>
</gene>
<dbReference type="InterPro" id="IPR036388">
    <property type="entry name" value="WH-like_DNA-bd_sf"/>
</dbReference>
<keyword evidence="2" id="KW-0808">Transferase</keyword>
<dbReference type="InterPro" id="IPR041698">
    <property type="entry name" value="Methyltransf_25"/>
</dbReference>
<protein>
    <submittedName>
        <fullName evidence="2">N,N-dimethyltransferase OxyT</fullName>
        <ecNumber evidence="2">2.1.1.335</ecNumber>
    </submittedName>
</protein>
<feature type="domain" description="Methyltransferase" evidence="1">
    <location>
        <begin position="186"/>
        <end position="279"/>
    </location>
</feature>
<dbReference type="SUPFAM" id="SSF53335">
    <property type="entry name" value="S-adenosyl-L-methionine-dependent methyltransferases"/>
    <property type="match status" value="1"/>
</dbReference>
<organism evidence="2">
    <name type="scientific">bioreactor metagenome</name>
    <dbReference type="NCBI Taxonomy" id="1076179"/>
    <lineage>
        <taxon>unclassified sequences</taxon>
        <taxon>metagenomes</taxon>
        <taxon>ecological metagenomes</taxon>
    </lineage>
</organism>
<dbReference type="Gene3D" id="3.40.50.150">
    <property type="entry name" value="Vaccinia Virus protein VP39"/>
    <property type="match status" value="1"/>
</dbReference>
<dbReference type="EMBL" id="VSSQ01000149">
    <property type="protein sequence ID" value="MPL81377.1"/>
    <property type="molecule type" value="Genomic_DNA"/>
</dbReference>
<evidence type="ECO:0000259" key="1">
    <source>
        <dbReference type="Pfam" id="PF13649"/>
    </source>
</evidence>
<sequence length="359" mass="38494">MSMHNKTTTALLPFASLSDWLVAPVRMALLSLALELELPEIMTSAHALPLIADRLKQNSGEAADMARLASLMDGMAAAGLAVKQNNAYTNSPFAGEYLCKSSPSYLGDMVASLSAMQHRNLTCLRERLFGDDSHAAAKETETSLHNEAHWRQSLAGLAAYQKAGAADTLARLITALPDADNFTAMLDLGCGPGITALRTACLLPKLHFTLCDFPPVLEVARAEAEKTGMTGRISLRPGDFNTCDFGTGYNLVWACQSLYYANNLSVFLARVYRALLPGGLFVSVHEGVREGVAPTDLILSRLSLAMERQNVSLAQGQMAAAAALAGLEPVQVHTVSMLFGEADMEVFRKPFIVDAGDSE</sequence>
<dbReference type="GO" id="GO:0032259">
    <property type="term" value="P:methylation"/>
    <property type="evidence" value="ECO:0007669"/>
    <property type="project" value="UniProtKB-KW"/>
</dbReference>
<dbReference type="AlphaFoldDB" id="A0A644UQR9"/>
<comment type="caution">
    <text evidence="2">The sequence shown here is derived from an EMBL/GenBank/DDBJ whole genome shotgun (WGS) entry which is preliminary data.</text>
</comment>